<feature type="compositionally biased region" description="Polar residues" evidence="1">
    <location>
        <begin position="353"/>
        <end position="367"/>
    </location>
</feature>
<sequence>MEAAAKSIKSLVSVLPDRPHQLSISPDTRYHLQPNDTRLEEDVIRPLQYMTYLFDVDRGLLLTRAYSDIRAEESHAPKPAKPPPDPNKPRTKVSLSDYKKKKQDIDSNASTPSSKPAPAPTTRPIEKERIPSIKKERSPSVDNMLKQATLKRAHPSLPPKPDVRRPGAEPSPERKKRPSDMSDDRAVKRTKLESTPTHNLSRGGSKSDTPSRSSDRSGANLDKKLSRELKPSPMPPANARSSQVNGSSQKSVASKDNTTKKEKTNSGPKELKSIPMLSPLGPELGSRIPGYEQSPQIRAADKDVKPQSKRQQEELEAPTPKRRSDLPPLLSPTLPPVVREAQAMAERKLNPPKDSTQRTTLLSNASGTAKKAPMKSIREESIHVETKKERKEEQATKIVKLKYPKRIAKTVSRLLALAPKKKTETSRRDHLEPPRRDDRTGRERSDSLEPPSTATARKRPRTATDASEQPSAIKRPRTSDIAQPSTPARHPTTMQRVASSSSQAGTPGAANNLTPAAPVPDRRSASVDPERANRLRQQHSTLTALGTKLKHQRDRIIKPRDGGGPLNSTARERNAVMATALQSLVAYLAGFKAMDDMRDAERKVRDPNIWKSMMPLLRAYRTDCSNSNQLMALFLRLHCITLLCYCRSLLSMGPDNAMNARELFQATRDQEQMWKIAGDARKRLEDNQSGDDGGPVARLIDRLGPWSSVEDVVSITLKILRKVMRLDDEKFTPEPELVQACEPTTNGL</sequence>
<evidence type="ECO:0000313" key="3">
    <source>
        <dbReference type="Proteomes" id="UP000758603"/>
    </source>
</evidence>
<organism evidence="2 3">
    <name type="scientific">Truncatella angustata</name>
    <dbReference type="NCBI Taxonomy" id="152316"/>
    <lineage>
        <taxon>Eukaryota</taxon>
        <taxon>Fungi</taxon>
        <taxon>Dikarya</taxon>
        <taxon>Ascomycota</taxon>
        <taxon>Pezizomycotina</taxon>
        <taxon>Sordariomycetes</taxon>
        <taxon>Xylariomycetidae</taxon>
        <taxon>Amphisphaeriales</taxon>
        <taxon>Sporocadaceae</taxon>
        <taxon>Truncatella</taxon>
    </lineage>
</organism>
<feature type="compositionally biased region" description="Basic and acidic residues" evidence="1">
    <location>
        <begin position="124"/>
        <end position="139"/>
    </location>
</feature>
<dbReference type="Proteomes" id="UP000758603">
    <property type="component" value="Unassembled WGS sequence"/>
</dbReference>
<dbReference type="EMBL" id="JAGPXC010000002">
    <property type="protein sequence ID" value="KAH6656914.1"/>
    <property type="molecule type" value="Genomic_DNA"/>
</dbReference>
<feature type="compositionally biased region" description="Basic residues" evidence="1">
    <location>
        <begin position="399"/>
        <end position="408"/>
    </location>
</feature>
<dbReference type="GeneID" id="70135609"/>
<dbReference type="AlphaFoldDB" id="A0A9P9A0B9"/>
<protein>
    <submittedName>
        <fullName evidence="2">Uncharacterized protein</fullName>
    </submittedName>
</protein>
<feature type="compositionally biased region" description="Basic and acidic residues" evidence="1">
    <location>
        <begin position="421"/>
        <end position="447"/>
    </location>
</feature>
<feature type="compositionally biased region" description="Polar residues" evidence="1">
    <location>
        <begin position="239"/>
        <end position="256"/>
    </location>
</feature>
<feature type="compositionally biased region" description="Basic and acidic residues" evidence="1">
    <location>
        <begin position="299"/>
        <end position="313"/>
    </location>
</feature>
<evidence type="ECO:0000313" key="2">
    <source>
        <dbReference type="EMBL" id="KAH6656914.1"/>
    </source>
</evidence>
<feature type="compositionally biased region" description="Basic and acidic residues" evidence="1">
    <location>
        <begin position="376"/>
        <end position="395"/>
    </location>
</feature>
<accession>A0A9P9A0B9</accession>
<comment type="caution">
    <text evidence="2">The sequence shown here is derived from an EMBL/GenBank/DDBJ whole genome shotgun (WGS) entry which is preliminary data.</text>
</comment>
<feature type="region of interest" description="Disordered" evidence="1">
    <location>
        <begin position="72"/>
        <end position="534"/>
    </location>
</feature>
<keyword evidence="3" id="KW-1185">Reference proteome</keyword>
<dbReference type="RefSeq" id="XP_045961148.1">
    <property type="nucleotide sequence ID" value="XM_046106718.1"/>
</dbReference>
<proteinExistence type="predicted"/>
<feature type="compositionally biased region" description="Polar residues" evidence="1">
    <location>
        <begin position="193"/>
        <end position="212"/>
    </location>
</feature>
<dbReference type="OrthoDB" id="284473at2759"/>
<feature type="compositionally biased region" description="Basic and acidic residues" evidence="1">
    <location>
        <begin position="257"/>
        <end position="272"/>
    </location>
</feature>
<gene>
    <name evidence="2" type="ORF">BKA67DRAFT_655216</name>
</gene>
<reference evidence="2" key="1">
    <citation type="journal article" date="2021" name="Nat. Commun.">
        <title>Genetic determinants of endophytism in the Arabidopsis root mycobiome.</title>
        <authorList>
            <person name="Mesny F."/>
            <person name="Miyauchi S."/>
            <person name="Thiergart T."/>
            <person name="Pickel B."/>
            <person name="Atanasova L."/>
            <person name="Karlsson M."/>
            <person name="Huettel B."/>
            <person name="Barry K.W."/>
            <person name="Haridas S."/>
            <person name="Chen C."/>
            <person name="Bauer D."/>
            <person name="Andreopoulos W."/>
            <person name="Pangilinan J."/>
            <person name="LaButti K."/>
            <person name="Riley R."/>
            <person name="Lipzen A."/>
            <person name="Clum A."/>
            <person name="Drula E."/>
            <person name="Henrissat B."/>
            <person name="Kohler A."/>
            <person name="Grigoriev I.V."/>
            <person name="Martin F.M."/>
            <person name="Hacquard S."/>
        </authorList>
    </citation>
    <scope>NUCLEOTIDE SEQUENCE</scope>
    <source>
        <strain evidence="2">MPI-SDFR-AT-0073</strain>
    </source>
</reference>
<feature type="compositionally biased region" description="Basic and acidic residues" evidence="1">
    <location>
        <begin position="221"/>
        <end position="230"/>
    </location>
</feature>
<evidence type="ECO:0000256" key="1">
    <source>
        <dbReference type="SAM" id="MobiDB-lite"/>
    </source>
</evidence>
<feature type="compositionally biased region" description="Basic and acidic residues" evidence="1">
    <location>
        <begin position="161"/>
        <end position="192"/>
    </location>
</feature>
<feature type="compositionally biased region" description="Basic and acidic residues" evidence="1">
    <location>
        <begin position="520"/>
        <end position="533"/>
    </location>
</feature>
<feature type="compositionally biased region" description="Polar residues" evidence="1">
    <location>
        <begin position="480"/>
        <end position="514"/>
    </location>
</feature>
<name>A0A9P9A0B9_9PEZI</name>